<evidence type="ECO:0000313" key="2">
    <source>
        <dbReference type="EMBL" id="KIY02370.1"/>
    </source>
</evidence>
<name>A0A0D2KFZ9_9EURO</name>
<feature type="region of interest" description="Disordered" evidence="1">
    <location>
        <begin position="111"/>
        <end position="132"/>
    </location>
</feature>
<evidence type="ECO:0000313" key="3">
    <source>
        <dbReference type="Proteomes" id="UP000053411"/>
    </source>
</evidence>
<reference evidence="2 3" key="1">
    <citation type="submission" date="2015-01" db="EMBL/GenBank/DDBJ databases">
        <title>The Genome Sequence of Fonsecaea multimorphosa CBS 102226.</title>
        <authorList>
            <consortium name="The Broad Institute Genomics Platform"/>
            <person name="Cuomo C."/>
            <person name="de Hoog S."/>
            <person name="Gorbushina A."/>
            <person name="Stielow B."/>
            <person name="Teixiera M."/>
            <person name="Abouelleil A."/>
            <person name="Chapman S.B."/>
            <person name="Priest M."/>
            <person name="Young S.K."/>
            <person name="Wortman J."/>
            <person name="Nusbaum C."/>
            <person name="Birren B."/>
        </authorList>
    </citation>
    <scope>NUCLEOTIDE SEQUENCE [LARGE SCALE GENOMIC DNA]</scope>
    <source>
        <strain evidence="2 3">CBS 102226</strain>
    </source>
</reference>
<dbReference type="Proteomes" id="UP000053411">
    <property type="component" value="Unassembled WGS sequence"/>
</dbReference>
<dbReference type="EMBL" id="KN848064">
    <property type="protein sequence ID" value="KIY02370.1"/>
    <property type="molecule type" value="Genomic_DNA"/>
</dbReference>
<dbReference type="AlphaFoldDB" id="A0A0D2KFZ9"/>
<dbReference type="PANTHER" id="PTHR37012">
    <property type="entry name" value="B-ZIP TRANSCRIPTION FACTOR (EUROFUNG)-RELATED"/>
    <property type="match status" value="1"/>
</dbReference>
<keyword evidence="3" id="KW-1185">Reference proteome</keyword>
<dbReference type="PANTHER" id="PTHR37012:SF7">
    <property type="entry name" value="B-ZIP TRANSCRIPTION FACTOR (EUROFUNG)-RELATED"/>
    <property type="match status" value="1"/>
</dbReference>
<dbReference type="VEuPathDB" id="FungiDB:Z520_02508"/>
<feature type="region of interest" description="Disordered" evidence="1">
    <location>
        <begin position="1"/>
        <end position="48"/>
    </location>
</feature>
<evidence type="ECO:0000256" key="1">
    <source>
        <dbReference type="SAM" id="MobiDB-lite"/>
    </source>
</evidence>
<organism evidence="2 3">
    <name type="scientific">Fonsecaea multimorphosa CBS 102226</name>
    <dbReference type="NCBI Taxonomy" id="1442371"/>
    <lineage>
        <taxon>Eukaryota</taxon>
        <taxon>Fungi</taxon>
        <taxon>Dikarya</taxon>
        <taxon>Ascomycota</taxon>
        <taxon>Pezizomycotina</taxon>
        <taxon>Eurotiomycetes</taxon>
        <taxon>Chaetothyriomycetidae</taxon>
        <taxon>Chaetothyriales</taxon>
        <taxon>Herpotrichiellaceae</taxon>
        <taxon>Fonsecaea</taxon>
    </lineage>
</organism>
<dbReference type="InterPro" id="IPR021833">
    <property type="entry name" value="DUF3425"/>
</dbReference>
<dbReference type="GeneID" id="27708254"/>
<protein>
    <recommendedName>
        <fullName evidence="4">BZIP domain-containing protein</fullName>
    </recommendedName>
</protein>
<feature type="compositionally biased region" description="Basic and acidic residues" evidence="1">
    <location>
        <begin position="121"/>
        <end position="132"/>
    </location>
</feature>
<feature type="region of interest" description="Disordered" evidence="1">
    <location>
        <begin position="464"/>
        <end position="494"/>
    </location>
</feature>
<gene>
    <name evidence="2" type="ORF">Z520_02508</name>
</gene>
<sequence length="510" mass="57124">MESQGGDMSPPAQPSTGTSRASRMSPARLARKRKADRESQKASRLKQKNYIAHLEALVKSLDATAGSDPVELLKQQGAENVEIKKALTTICKIAQTALGVGAGDGRYLGTSSSPDPMTDQADVKDMKPDPPKLRKIQPSQTAKLDYATDPVKCMGESDTTILSAADAHPHGAGFPSMFTEDDENLGEFIHHDLLDFPLREQGAQQTFDTPELLCGRDAMSTAQPAPGPWAFASLSESLLPLRTHHPDPGGRDWVSTVNLLSGPVVFPLESPDDVLDGDIPISAVLRGWDAVEARRPLDPGWKVLREIDQNIFIGCGIAERLAVLRIMRLMCHYMTTAERRPELPPFMLKRPCQEHIKHHPMVDYLVWPGLRERLIFSQQKFAANADRYTELFRTNFRFLWPFEPEDIYYRDPDTGRYAFSEQFIGRTEDLSCWTMHNDYFIVLPELRGDVPAFPQTSIYTLSQQPSVSQQAIQRKPLTRSGDDQESSQNEKSSVNIDFPHTMWGRMSQMS</sequence>
<accession>A0A0D2KFZ9</accession>
<evidence type="ECO:0008006" key="4">
    <source>
        <dbReference type="Google" id="ProtNLM"/>
    </source>
</evidence>
<dbReference type="OrthoDB" id="5086080at2759"/>
<dbReference type="CDD" id="cd14688">
    <property type="entry name" value="bZIP_YAP"/>
    <property type="match status" value="1"/>
</dbReference>
<dbReference type="RefSeq" id="XP_016636492.1">
    <property type="nucleotide sequence ID" value="XM_016773022.1"/>
</dbReference>
<proteinExistence type="predicted"/>
<dbReference type="Pfam" id="PF11905">
    <property type="entry name" value="DUF3425"/>
    <property type="match status" value="1"/>
</dbReference>